<dbReference type="Proteomes" id="UP000193834">
    <property type="component" value="Unassembled WGS sequence"/>
</dbReference>
<comment type="catalytic activity">
    <reaction evidence="1 9">
        <text>1-(2-carboxyphenylamino)-1-deoxy-D-ribulose 5-phosphate + H(+) = (1S,2R)-1-C-(indol-3-yl)glycerol 3-phosphate + CO2 + H2O</text>
        <dbReference type="Rhea" id="RHEA:23476"/>
        <dbReference type="ChEBI" id="CHEBI:15377"/>
        <dbReference type="ChEBI" id="CHEBI:15378"/>
        <dbReference type="ChEBI" id="CHEBI:16526"/>
        <dbReference type="ChEBI" id="CHEBI:58613"/>
        <dbReference type="ChEBI" id="CHEBI:58866"/>
        <dbReference type="EC" id="4.1.1.48"/>
    </reaction>
</comment>
<dbReference type="InterPro" id="IPR045186">
    <property type="entry name" value="Indole-3-glycerol_P_synth"/>
</dbReference>
<comment type="similarity">
    <text evidence="3 9">Belongs to the TrpC family.</text>
</comment>
<evidence type="ECO:0000256" key="1">
    <source>
        <dbReference type="ARBA" id="ARBA00001633"/>
    </source>
</evidence>
<evidence type="ECO:0000256" key="8">
    <source>
        <dbReference type="ARBA" id="ARBA00023239"/>
    </source>
</evidence>
<keyword evidence="8 9" id="KW-0456">Lyase</keyword>
<dbReference type="STRING" id="1852522.SAMN06295960_1082"/>
<dbReference type="NCBIfam" id="NF001377">
    <property type="entry name" value="PRK00278.2-4"/>
    <property type="match status" value="1"/>
</dbReference>
<dbReference type="SUPFAM" id="SSF51366">
    <property type="entry name" value="Ribulose-phoshate binding barrel"/>
    <property type="match status" value="1"/>
</dbReference>
<name>A0A1X7J0S1_9BACL</name>
<evidence type="ECO:0000256" key="5">
    <source>
        <dbReference type="ARBA" id="ARBA00022793"/>
    </source>
</evidence>
<keyword evidence="12" id="KW-1185">Reference proteome</keyword>
<dbReference type="GO" id="GO:0004640">
    <property type="term" value="F:phosphoribosylanthranilate isomerase activity"/>
    <property type="evidence" value="ECO:0007669"/>
    <property type="project" value="TreeGrafter"/>
</dbReference>
<dbReference type="Pfam" id="PF00218">
    <property type="entry name" value="IGPS"/>
    <property type="match status" value="1"/>
</dbReference>
<dbReference type="PANTHER" id="PTHR22854">
    <property type="entry name" value="TRYPTOPHAN BIOSYNTHESIS PROTEIN"/>
    <property type="match status" value="1"/>
</dbReference>
<dbReference type="EMBL" id="FXAZ01000001">
    <property type="protein sequence ID" value="SMG21097.1"/>
    <property type="molecule type" value="Genomic_DNA"/>
</dbReference>
<reference evidence="11 12" key="1">
    <citation type="submission" date="2017-04" db="EMBL/GenBank/DDBJ databases">
        <authorList>
            <person name="Afonso C.L."/>
            <person name="Miller P.J."/>
            <person name="Scott M.A."/>
            <person name="Spackman E."/>
            <person name="Goraichik I."/>
            <person name="Dimitrov K.M."/>
            <person name="Suarez D.L."/>
            <person name="Swayne D.E."/>
        </authorList>
    </citation>
    <scope>NUCLEOTIDE SEQUENCE [LARGE SCALE GENOMIC DNA]</scope>
    <source>
        <strain evidence="11 12">11</strain>
    </source>
</reference>
<evidence type="ECO:0000256" key="7">
    <source>
        <dbReference type="ARBA" id="ARBA00023141"/>
    </source>
</evidence>
<dbReference type="RefSeq" id="WP_085493266.1">
    <property type="nucleotide sequence ID" value="NZ_FXAZ01000001.1"/>
</dbReference>
<dbReference type="UniPathway" id="UPA00035">
    <property type="reaction ID" value="UER00043"/>
</dbReference>
<dbReference type="InterPro" id="IPR013798">
    <property type="entry name" value="Indole-3-glycerol_P_synth_dom"/>
</dbReference>
<comment type="pathway">
    <text evidence="2 9">Amino-acid biosynthesis; L-tryptophan biosynthesis; L-tryptophan from chorismate: step 4/5.</text>
</comment>
<protein>
    <recommendedName>
        <fullName evidence="9">Indole-3-glycerol phosphate synthase</fullName>
        <shortName evidence="9">IGPS</shortName>
        <ecNumber evidence="9">4.1.1.48</ecNumber>
    </recommendedName>
</protein>
<dbReference type="FunFam" id="3.20.20.70:FF:000024">
    <property type="entry name" value="Indole-3-glycerol phosphate synthase"/>
    <property type="match status" value="1"/>
</dbReference>
<accession>A0A1X7J0S1</accession>
<dbReference type="GO" id="GO:0000162">
    <property type="term" value="P:L-tryptophan biosynthetic process"/>
    <property type="evidence" value="ECO:0007669"/>
    <property type="project" value="UniProtKB-UniRule"/>
</dbReference>
<evidence type="ECO:0000256" key="6">
    <source>
        <dbReference type="ARBA" id="ARBA00022822"/>
    </source>
</evidence>
<evidence type="ECO:0000256" key="9">
    <source>
        <dbReference type="HAMAP-Rule" id="MF_00134"/>
    </source>
</evidence>
<dbReference type="GO" id="GO:0004425">
    <property type="term" value="F:indole-3-glycerol-phosphate synthase activity"/>
    <property type="evidence" value="ECO:0007669"/>
    <property type="project" value="UniProtKB-UniRule"/>
</dbReference>
<dbReference type="PROSITE" id="PS00614">
    <property type="entry name" value="IGPS"/>
    <property type="match status" value="1"/>
</dbReference>
<gene>
    <name evidence="9" type="primary">trpC</name>
    <name evidence="11" type="ORF">SAMN06295960_1082</name>
</gene>
<dbReference type="AlphaFoldDB" id="A0A1X7J0S1"/>
<dbReference type="HAMAP" id="MF_00134_B">
    <property type="entry name" value="IGPS_B"/>
    <property type="match status" value="1"/>
</dbReference>
<dbReference type="CDD" id="cd00331">
    <property type="entry name" value="IGPS"/>
    <property type="match status" value="1"/>
</dbReference>
<dbReference type="OrthoDB" id="9804217at2"/>
<evidence type="ECO:0000256" key="2">
    <source>
        <dbReference type="ARBA" id="ARBA00004696"/>
    </source>
</evidence>
<dbReference type="Gene3D" id="3.20.20.70">
    <property type="entry name" value="Aldolase class I"/>
    <property type="match status" value="1"/>
</dbReference>
<sequence length="271" mass="29758">MFMLDEILAHKIIEVEDKKVRYPMSLVEKKLAHARSVRDFFDAMKQPGISLIAEVKRKSPSKGELRQDYDALSLARTYSQHGARAISVLADEAFFGGGAHIVERIANDAQVHLPVMYKEFVIDPYQVFEARSVGADAVLLIVRAVAPAMLPQLIETAHQLGMQALVECFTVEEAKLAVGSGARIVGVNNRDLQSFEVDLERSEKIRAVLPSTTLTVSESGLSSRADALQAEQLGFDAMLVGEAILKADNVALQVRSFAGLHEEMKDPVLND</sequence>
<feature type="domain" description="Indole-3-glycerol phosphate synthase" evidence="10">
    <location>
        <begin position="4"/>
        <end position="256"/>
    </location>
</feature>
<dbReference type="PANTHER" id="PTHR22854:SF2">
    <property type="entry name" value="INDOLE-3-GLYCEROL-PHOSPHATE SYNTHASE"/>
    <property type="match status" value="1"/>
</dbReference>
<keyword evidence="5 9" id="KW-0210">Decarboxylase</keyword>
<dbReference type="InterPro" id="IPR013785">
    <property type="entry name" value="Aldolase_TIM"/>
</dbReference>
<proteinExistence type="inferred from homology"/>
<keyword evidence="4 9" id="KW-0028">Amino-acid biosynthesis</keyword>
<dbReference type="InterPro" id="IPR001468">
    <property type="entry name" value="Indole-3-GlycerolPSynthase_CS"/>
</dbReference>
<evidence type="ECO:0000313" key="12">
    <source>
        <dbReference type="Proteomes" id="UP000193834"/>
    </source>
</evidence>
<keyword evidence="6 9" id="KW-0822">Tryptophan biosynthesis</keyword>
<dbReference type="EC" id="4.1.1.48" evidence="9"/>
<evidence type="ECO:0000256" key="3">
    <source>
        <dbReference type="ARBA" id="ARBA00008737"/>
    </source>
</evidence>
<keyword evidence="7 9" id="KW-0057">Aromatic amino acid biosynthesis</keyword>
<evidence type="ECO:0000313" key="11">
    <source>
        <dbReference type="EMBL" id="SMG21097.1"/>
    </source>
</evidence>
<dbReference type="InterPro" id="IPR011060">
    <property type="entry name" value="RibuloseP-bd_barrel"/>
</dbReference>
<evidence type="ECO:0000256" key="4">
    <source>
        <dbReference type="ARBA" id="ARBA00022605"/>
    </source>
</evidence>
<evidence type="ECO:0000259" key="10">
    <source>
        <dbReference type="Pfam" id="PF00218"/>
    </source>
</evidence>
<organism evidence="11 12">
    <name type="scientific">Paenibacillus aquistagni</name>
    <dbReference type="NCBI Taxonomy" id="1852522"/>
    <lineage>
        <taxon>Bacteria</taxon>
        <taxon>Bacillati</taxon>
        <taxon>Bacillota</taxon>
        <taxon>Bacilli</taxon>
        <taxon>Bacillales</taxon>
        <taxon>Paenibacillaceae</taxon>
        <taxon>Paenibacillus</taxon>
    </lineage>
</organism>